<protein>
    <submittedName>
        <fullName evidence="8">Putative permease (Major facilitator superfamily)</fullName>
    </submittedName>
</protein>
<dbReference type="SUPFAM" id="SSF103473">
    <property type="entry name" value="MFS general substrate transporter"/>
    <property type="match status" value="1"/>
</dbReference>
<feature type="transmembrane region" description="Helical" evidence="7">
    <location>
        <begin position="277"/>
        <end position="297"/>
    </location>
</feature>
<evidence type="ECO:0000256" key="3">
    <source>
        <dbReference type="ARBA" id="ARBA00022475"/>
    </source>
</evidence>
<evidence type="ECO:0000256" key="7">
    <source>
        <dbReference type="SAM" id="Phobius"/>
    </source>
</evidence>
<feature type="transmembrane region" description="Helical" evidence="7">
    <location>
        <begin position="240"/>
        <end position="265"/>
    </location>
</feature>
<feature type="transmembrane region" description="Helical" evidence="7">
    <location>
        <begin position="197"/>
        <end position="214"/>
    </location>
</feature>
<dbReference type="Gene3D" id="1.20.1250.20">
    <property type="entry name" value="MFS general substrate transporter like domains"/>
    <property type="match status" value="1"/>
</dbReference>
<dbReference type="AlphaFoldDB" id="A0A4V1L517"/>
<feature type="transmembrane region" description="Helical" evidence="7">
    <location>
        <begin position="304"/>
        <end position="324"/>
    </location>
</feature>
<feature type="transmembrane region" description="Helical" evidence="7">
    <location>
        <begin position="365"/>
        <end position="388"/>
    </location>
</feature>
<organism evidence="8 9">
    <name type="scientific">Granulicella sibirica</name>
    <dbReference type="NCBI Taxonomy" id="2479048"/>
    <lineage>
        <taxon>Bacteria</taxon>
        <taxon>Pseudomonadati</taxon>
        <taxon>Acidobacteriota</taxon>
        <taxon>Terriglobia</taxon>
        <taxon>Terriglobales</taxon>
        <taxon>Acidobacteriaceae</taxon>
        <taxon>Granulicella</taxon>
    </lineage>
</organism>
<evidence type="ECO:0000313" key="9">
    <source>
        <dbReference type="Proteomes" id="UP000289437"/>
    </source>
</evidence>
<comment type="subcellular location">
    <subcellularLocation>
        <location evidence="1">Cell membrane</location>
        <topology evidence="1">Multi-pass membrane protein</topology>
    </subcellularLocation>
</comment>
<reference evidence="9" key="2">
    <citation type="submission" date="2019-02" db="EMBL/GenBank/DDBJ databases">
        <title>Granulicella sibirica sp. nov., a psychrotolerant acidobacterium isolated from an organic soil layer in forested tundra, West Siberia.</title>
        <authorList>
            <person name="Oshkin I.Y."/>
            <person name="Kulichevskaya I.S."/>
            <person name="Rijpstra W.I.C."/>
            <person name="Sinninghe Damste J.S."/>
            <person name="Rakitin A.L."/>
            <person name="Ravin N.V."/>
            <person name="Dedysh S.N."/>
        </authorList>
    </citation>
    <scope>NUCLEOTIDE SEQUENCE [LARGE SCALE GENOMIC DNA]</scope>
    <source>
        <strain evidence="9">AF10</strain>
    </source>
</reference>
<dbReference type="EMBL" id="RDSM01000005">
    <property type="protein sequence ID" value="RXH54204.1"/>
    <property type="molecule type" value="Genomic_DNA"/>
</dbReference>
<name>A0A4V1L517_9BACT</name>
<dbReference type="PANTHER" id="PTHR23517">
    <property type="entry name" value="RESISTANCE PROTEIN MDTM, PUTATIVE-RELATED-RELATED"/>
    <property type="match status" value="1"/>
</dbReference>
<keyword evidence="5 7" id="KW-1133">Transmembrane helix</keyword>
<dbReference type="InterPro" id="IPR050171">
    <property type="entry name" value="MFS_Transporters"/>
</dbReference>
<feature type="transmembrane region" description="Helical" evidence="7">
    <location>
        <begin position="33"/>
        <end position="54"/>
    </location>
</feature>
<feature type="transmembrane region" description="Helical" evidence="7">
    <location>
        <begin position="330"/>
        <end position="353"/>
    </location>
</feature>
<evidence type="ECO:0000256" key="4">
    <source>
        <dbReference type="ARBA" id="ARBA00022692"/>
    </source>
</evidence>
<keyword evidence="2" id="KW-0813">Transport</keyword>
<sequence length="424" mass="45715">MPNALSQPADTSTSAHLRGPLAWLRSQALAKEYWIFFCVALFFDAGFAIYFFLFNLFLLDAHTTERAIGLINGAFTLGSTLATLPAGALGRRIGVKPLLLVCILTASLLGAARIVFLGTTPQIVLGFLAGASMSLWGIAYLPAVARLTNDQNRASAYSLIFCASIVTSAIGGAVTGYLPRWLTHFAILRSELVMHRWILLASCLIGVLAIIPAARLRLQPGKTTDEEQAGILTGFRLTPFLLRFLPCMALWTACMGAFLPFANIYLVRQNFVPMQKIGLVFSPGQCLQLFLGLMTPAVIRALGLLRGILAMQLVAVSCLCGLALSHSGPVAILLYLLFSTAHWMCSPALYNLLMSEVNDAQRSHAAAMVMFLNALLSSLTVTLAGASFSRFGYAIPLGVIACAGVIVAVSLFRLVSPYMRQEYP</sequence>
<dbReference type="GO" id="GO:0005886">
    <property type="term" value="C:plasma membrane"/>
    <property type="evidence" value="ECO:0007669"/>
    <property type="project" value="UniProtKB-SubCell"/>
</dbReference>
<keyword evidence="9" id="KW-1185">Reference proteome</keyword>
<feature type="transmembrane region" description="Helical" evidence="7">
    <location>
        <begin position="123"/>
        <end position="144"/>
    </location>
</feature>
<proteinExistence type="predicted"/>
<dbReference type="InterPro" id="IPR036259">
    <property type="entry name" value="MFS_trans_sf"/>
</dbReference>
<accession>A0A4V1L517</accession>
<dbReference type="RefSeq" id="WP_161571131.1">
    <property type="nucleotide sequence ID" value="NZ_RDSM01000005.1"/>
</dbReference>
<evidence type="ECO:0000256" key="6">
    <source>
        <dbReference type="ARBA" id="ARBA00023136"/>
    </source>
</evidence>
<dbReference type="PANTHER" id="PTHR23517:SF3">
    <property type="entry name" value="INTEGRAL MEMBRANE TRANSPORT PROTEIN"/>
    <property type="match status" value="1"/>
</dbReference>
<dbReference type="Pfam" id="PF07690">
    <property type="entry name" value="MFS_1"/>
    <property type="match status" value="1"/>
</dbReference>
<feature type="transmembrane region" description="Helical" evidence="7">
    <location>
        <begin position="394"/>
        <end position="415"/>
    </location>
</feature>
<evidence type="ECO:0000313" key="8">
    <source>
        <dbReference type="EMBL" id="RXH54204.1"/>
    </source>
</evidence>
<keyword evidence="4 7" id="KW-0812">Transmembrane</keyword>
<dbReference type="OrthoDB" id="119045at2"/>
<evidence type="ECO:0000256" key="5">
    <source>
        <dbReference type="ARBA" id="ARBA00022989"/>
    </source>
</evidence>
<dbReference type="GO" id="GO:0022857">
    <property type="term" value="F:transmembrane transporter activity"/>
    <property type="evidence" value="ECO:0007669"/>
    <property type="project" value="InterPro"/>
</dbReference>
<keyword evidence="3" id="KW-1003">Cell membrane</keyword>
<dbReference type="InterPro" id="IPR011701">
    <property type="entry name" value="MFS"/>
</dbReference>
<gene>
    <name evidence="8" type="ORF">GRAN_4855</name>
</gene>
<evidence type="ECO:0000256" key="1">
    <source>
        <dbReference type="ARBA" id="ARBA00004651"/>
    </source>
</evidence>
<feature type="transmembrane region" description="Helical" evidence="7">
    <location>
        <begin position="156"/>
        <end position="177"/>
    </location>
</feature>
<comment type="caution">
    <text evidence="8">The sequence shown here is derived from an EMBL/GenBank/DDBJ whole genome shotgun (WGS) entry which is preliminary data.</text>
</comment>
<feature type="transmembrane region" description="Helical" evidence="7">
    <location>
        <begin position="66"/>
        <end position="86"/>
    </location>
</feature>
<dbReference type="Proteomes" id="UP000289437">
    <property type="component" value="Unassembled WGS sequence"/>
</dbReference>
<evidence type="ECO:0000256" key="2">
    <source>
        <dbReference type="ARBA" id="ARBA00022448"/>
    </source>
</evidence>
<keyword evidence="6 7" id="KW-0472">Membrane</keyword>
<reference evidence="8 9" key="1">
    <citation type="submission" date="2018-11" db="EMBL/GenBank/DDBJ databases">
        <authorList>
            <person name="Mardanov A.V."/>
            <person name="Ravin N.V."/>
            <person name="Dedysh S.N."/>
        </authorList>
    </citation>
    <scope>NUCLEOTIDE SEQUENCE [LARGE SCALE GENOMIC DNA]</scope>
    <source>
        <strain evidence="8 9">AF10</strain>
    </source>
</reference>
<feature type="transmembrane region" description="Helical" evidence="7">
    <location>
        <begin position="98"/>
        <end position="117"/>
    </location>
</feature>